<dbReference type="AlphaFoldDB" id="A0A1R2AU96"/>
<dbReference type="SMART" id="SM00240">
    <property type="entry name" value="FHA"/>
    <property type="match status" value="2"/>
</dbReference>
<evidence type="ECO:0000313" key="2">
    <source>
        <dbReference type="EMBL" id="OMJ68099.1"/>
    </source>
</evidence>
<proteinExistence type="predicted"/>
<protein>
    <recommendedName>
        <fullName evidence="1">FHA domain-containing protein</fullName>
    </recommendedName>
</protein>
<gene>
    <name evidence="2" type="ORF">SteCoe_34551</name>
</gene>
<dbReference type="PANTHER" id="PTHR46210:SF1">
    <property type="entry name" value="FHA DOMAIN-CONTAINING PROTEIN"/>
    <property type="match status" value="1"/>
</dbReference>
<dbReference type="Gene3D" id="2.60.200.20">
    <property type="match status" value="2"/>
</dbReference>
<dbReference type="InterPro" id="IPR008984">
    <property type="entry name" value="SMAD_FHA_dom_sf"/>
</dbReference>
<dbReference type="CDD" id="cd00060">
    <property type="entry name" value="FHA"/>
    <property type="match status" value="1"/>
</dbReference>
<dbReference type="Pfam" id="PF00498">
    <property type="entry name" value="FHA"/>
    <property type="match status" value="2"/>
</dbReference>
<accession>A0A1R2AU96</accession>
<organism evidence="2 3">
    <name type="scientific">Stentor coeruleus</name>
    <dbReference type="NCBI Taxonomy" id="5963"/>
    <lineage>
        <taxon>Eukaryota</taxon>
        <taxon>Sar</taxon>
        <taxon>Alveolata</taxon>
        <taxon>Ciliophora</taxon>
        <taxon>Postciliodesmatophora</taxon>
        <taxon>Heterotrichea</taxon>
        <taxon>Heterotrichida</taxon>
        <taxon>Stentoridae</taxon>
        <taxon>Stentor</taxon>
    </lineage>
</organism>
<comment type="caution">
    <text evidence="2">The sequence shown here is derived from an EMBL/GenBank/DDBJ whole genome shotgun (WGS) entry which is preliminary data.</text>
</comment>
<dbReference type="Proteomes" id="UP000187209">
    <property type="component" value="Unassembled WGS sequence"/>
</dbReference>
<name>A0A1R2AU96_9CILI</name>
<evidence type="ECO:0000259" key="1">
    <source>
        <dbReference type="PROSITE" id="PS50006"/>
    </source>
</evidence>
<evidence type="ECO:0000313" key="3">
    <source>
        <dbReference type="Proteomes" id="UP000187209"/>
    </source>
</evidence>
<dbReference type="EMBL" id="MPUH01001385">
    <property type="protein sequence ID" value="OMJ68099.1"/>
    <property type="molecule type" value="Genomic_DNA"/>
</dbReference>
<keyword evidence="3" id="KW-1185">Reference proteome</keyword>
<reference evidence="2 3" key="1">
    <citation type="submission" date="2016-11" db="EMBL/GenBank/DDBJ databases">
        <title>The macronuclear genome of Stentor coeruleus: a giant cell with tiny introns.</title>
        <authorList>
            <person name="Slabodnick M."/>
            <person name="Ruby J.G."/>
            <person name="Reiff S.B."/>
            <person name="Swart E.C."/>
            <person name="Gosai S."/>
            <person name="Prabakaran S."/>
            <person name="Witkowska E."/>
            <person name="Larue G.E."/>
            <person name="Fisher S."/>
            <person name="Freeman R.M."/>
            <person name="Gunawardena J."/>
            <person name="Chu W."/>
            <person name="Stover N.A."/>
            <person name="Gregory B.D."/>
            <person name="Nowacki M."/>
            <person name="Derisi J."/>
            <person name="Roy S.W."/>
            <person name="Marshall W.F."/>
            <person name="Sood P."/>
        </authorList>
    </citation>
    <scope>NUCLEOTIDE SEQUENCE [LARGE SCALE GENOMIC DNA]</scope>
    <source>
        <strain evidence="2">WM001</strain>
    </source>
</reference>
<dbReference type="PANTHER" id="PTHR46210">
    <property type="entry name" value="FHA DOMAIN-CONTAINING PROTEIN"/>
    <property type="match status" value="1"/>
</dbReference>
<dbReference type="OrthoDB" id="312994at2759"/>
<dbReference type="SUPFAM" id="SSF49879">
    <property type="entry name" value="SMAD/FHA domain"/>
    <property type="match status" value="2"/>
</dbReference>
<sequence length="277" mass="31869">MLRLRKLCCCFAGDEISEGNEQEIKNSNTSETVMTLAKTNLTTRRKEEYHKKLILSVIETVHLELGTEYEILPTGLENSKRVTKDNCVYVGTLEKQGNLIVNDILLPEDEKGAGKRHFMIKFNKEKQNYFLKDMGDGMGTFIRIEQPLKLKNSYIISFGDSHMMVNIENNLLTIRFVEGPKAEHKSTYSPEDSPIKLGRLNDCDIRFEDTSLSRNHCYMYYSDSWMIMDGDGKKLSTNGTWLFVEQFFEIYDGLAFKAGESLFKAKIIQDFNNDCNV</sequence>
<feature type="domain" description="FHA" evidence="1">
    <location>
        <begin position="195"/>
        <end position="242"/>
    </location>
</feature>
<dbReference type="InterPro" id="IPR000253">
    <property type="entry name" value="FHA_dom"/>
</dbReference>
<dbReference type="PROSITE" id="PS50006">
    <property type="entry name" value="FHA_DOMAIN"/>
    <property type="match status" value="1"/>
</dbReference>